<evidence type="ECO:0008006" key="3">
    <source>
        <dbReference type="Google" id="ProtNLM"/>
    </source>
</evidence>
<dbReference type="EMBL" id="CAKKNE010000001">
    <property type="protein sequence ID" value="CAH0366455.1"/>
    <property type="molecule type" value="Genomic_DNA"/>
</dbReference>
<keyword evidence="2" id="KW-1185">Reference proteome</keyword>
<comment type="caution">
    <text evidence="1">The sequence shown here is derived from an EMBL/GenBank/DDBJ whole genome shotgun (WGS) entry which is preliminary data.</text>
</comment>
<evidence type="ECO:0000313" key="2">
    <source>
        <dbReference type="Proteomes" id="UP000789595"/>
    </source>
</evidence>
<dbReference type="InterPro" id="IPR036047">
    <property type="entry name" value="F-box-like_dom_sf"/>
</dbReference>
<protein>
    <recommendedName>
        <fullName evidence="3">F-box domain-containing protein</fullName>
    </recommendedName>
</protein>
<dbReference type="Proteomes" id="UP000789595">
    <property type="component" value="Unassembled WGS sequence"/>
</dbReference>
<dbReference type="OrthoDB" id="63265at2759"/>
<name>A0A8J2S8X7_9STRA</name>
<evidence type="ECO:0000313" key="1">
    <source>
        <dbReference type="EMBL" id="CAH0366455.1"/>
    </source>
</evidence>
<dbReference type="SUPFAM" id="SSF81383">
    <property type="entry name" value="F-box domain"/>
    <property type="match status" value="1"/>
</dbReference>
<sequence length="330" mass="36265">MASCDVLPDGDATATVLAVPEDLALYIASFLGGETLARLGAASKACGSLYANEAAWEACVRARWHDPRWLDVPMDYYRAATNEVLDSLRRARRSSKKPRVHPKQCGASSWSAAYRELHRRNAPPRSWLTPRHAKVVARGRQGACSAWVLVQHTPDCRCVDGTVTLRVVVQNTGAADRVRVLVDDCSLSWLVAETNDNANAILRAAGARELQGREHAVAVPRTGTILECRQVARGHERRTFPTDALGNAWLQPLEWVAMEVRVATDDCVHEHDFLERAIQLCVKARDCSTISSTSRTAATGHIKLAFIDDATVHRMYSELPGGYVMLSDGV</sequence>
<gene>
    <name evidence="1" type="ORF">PECAL_1P29490</name>
</gene>
<accession>A0A8J2S8X7</accession>
<organism evidence="1 2">
    <name type="scientific">Pelagomonas calceolata</name>
    <dbReference type="NCBI Taxonomy" id="35677"/>
    <lineage>
        <taxon>Eukaryota</taxon>
        <taxon>Sar</taxon>
        <taxon>Stramenopiles</taxon>
        <taxon>Ochrophyta</taxon>
        <taxon>Pelagophyceae</taxon>
        <taxon>Pelagomonadales</taxon>
        <taxon>Pelagomonadaceae</taxon>
        <taxon>Pelagomonas</taxon>
    </lineage>
</organism>
<dbReference type="AlphaFoldDB" id="A0A8J2S8X7"/>
<reference evidence="1" key="1">
    <citation type="submission" date="2021-11" db="EMBL/GenBank/DDBJ databases">
        <authorList>
            <consortium name="Genoscope - CEA"/>
            <person name="William W."/>
        </authorList>
    </citation>
    <scope>NUCLEOTIDE SEQUENCE</scope>
</reference>
<proteinExistence type="predicted"/>